<dbReference type="EMBL" id="CAKOGP040000010">
    <property type="protein sequence ID" value="CAJ1926994.1"/>
    <property type="molecule type" value="Genomic_DNA"/>
</dbReference>
<dbReference type="Proteomes" id="UP001295423">
    <property type="component" value="Unassembled WGS sequence"/>
</dbReference>
<comment type="caution">
    <text evidence="2">The sequence shown here is derived from an EMBL/GenBank/DDBJ whole genome shotgun (WGS) entry which is preliminary data.</text>
</comment>
<dbReference type="InterPro" id="IPR025789">
    <property type="entry name" value="DOT1_dom"/>
</dbReference>
<keyword evidence="3" id="KW-1185">Reference proteome</keyword>
<sequence>MQEEGSVYHSPQMGGRLIFSADEETSSLGDTLGDTVLSEGEETEEERKLELLDQFAIPVKRLLLQTLCAEGGTIDSNTVLAADCNDGEVHSCFQKQFHALGVHDLEKLLEDPCHVPTGMVLARIAVEQEHQREKQKLKEQRQKERALHTQKTQLMNMRKRLEKEKSPYREIVDTIHTVFGKQGTELAHNGSSTYAEVTKETITGIVDMLKDHHEYKEDDCLFDAGSGIGTMVFRMLVELHCCALGIEYCNHRTFLAAHAAINFFAEYRLDERFNQGTMLALGDLYNLQQIPKQVTTLIMYDEAFPPGLMLHMADLIQAAPPNLQFVVSAKVNRESCYSQLLINAGLTDLGNVKGSKTNNGGATTFTLFKRLEPQMNKDGGSAAPVTTSVSPAPEKEPLHLQIEGELETFTMGGTVSLVVAVAPICFSRAF</sequence>
<dbReference type="Pfam" id="PF08123">
    <property type="entry name" value="DOT1"/>
    <property type="match status" value="1"/>
</dbReference>
<reference evidence="2" key="1">
    <citation type="submission" date="2023-08" db="EMBL/GenBank/DDBJ databases">
        <authorList>
            <person name="Audoor S."/>
            <person name="Bilcke G."/>
        </authorList>
    </citation>
    <scope>NUCLEOTIDE SEQUENCE</scope>
</reference>
<dbReference type="GO" id="GO:0031151">
    <property type="term" value="F:histone H3K79 methyltransferase activity"/>
    <property type="evidence" value="ECO:0007669"/>
    <property type="project" value="InterPro"/>
</dbReference>
<dbReference type="Gene3D" id="3.40.50.150">
    <property type="entry name" value="Vaccinia Virus protein VP39"/>
    <property type="match status" value="1"/>
</dbReference>
<protein>
    <recommendedName>
        <fullName evidence="1">DOT1 domain-containing protein</fullName>
    </recommendedName>
</protein>
<dbReference type="AlphaFoldDB" id="A0AAD2FG30"/>
<evidence type="ECO:0000313" key="2">
    <source>
        <dbReference type="EMBL" id="CAJ1926994.1"/>
    </source>
</evidence>
<evidence type="ECO:0000313" key="3">
    <source>
        <dbReference type="Proteomes" id="UP001295423"/>
    </source>
</evidence>
<feature type="domain" description="DOT1" evidence="1">
    <location>
        <begin position="195"/>
        <end position="268"/>
    </location>
</feature>
<gene>
    <name evidence="2" type="ORF">CYCCA115_LOCUS1261</name>
</gene>
<evidence type="ECO:0000259" key="1">
    <source>
        <dbReference type="Pfam" id="PF08123"/>
    </source>
</evidence>
<dbReference type="InterPro" id="IPR029063">
    <property type="entry name" value="SAM-dependent_MTases_sf"/>
</dbReference>
<organism evidence="2 3">
    <name type="scientific">Cylindrotheca closterium</name>
    <dbReference type="NCBI Taxonomy" id="2856"/>
    <lineage>
        <taxon>Eukaryota</taxon>
        <taxon>Sar</taxon>
        <taxon>Stramenopiles</taxon>
        <taxon>Ochrophyta</taxon>
        <taxon>Bacillariophyta</taxon>
        <taxon>Bacillariophyceae</taxon>
        <taxon>Bacillariophycidae</taxon>
        <taxon>Bacillariales</taxon>
        <taxon>Bacillariaceae</taxon>
        <taxon>Cylindrotheca</taxon>
    </lineage>
</organism>
<name>A0AAD2FG30_9STRA</name>
<proteinExistence type="predicted"/>
<dbReference type="SUPFAM" id="SSF53335">
    <property type="entry name" value="S-adenosyl-L-methionine-dependent methyltransferases"/>
    <property type="match status" value="1"/>
</dbReference>
<accession>A0AAD2FG30</accession>